<dbReference type="Pfam" id="PF14223">
    <property type="entry name" value="Retrotran_gag_2"/>
    <property type="match status" value="1"/>
</dbReference>
<dbReference type="AlphaFoldDB" id="A0AB32W714"/>
<evidence type="ECO:0000259" key="1">
    <source>
        <dbReference type="Pfam" id="PF22936"/>
    </source>
</evidence>
<name>A0AB32W714_THECC</name>
<sequence>MDSHVDNAAATVPNAASVPTATITVNGSPIAPTLMTIPPLPSASHAKPFPDISKIEIFDGRNFKRWQERIFSILDVHGVVFALIDSKPDDIKMLEPWMYANKACRHTIISTLFNKLFDVYNSYKKVKQIWESMIAKYTTEDVGKQKFVIGNFYRWKMTDDKDIKNTIRREIKASKAQEIATKVNLVQGKTQRQQRYPYKLDHKPKAPHPTFKKKGSCFVYGKPGHHAAQYRKRAKENDKPANPRVNLVKADESNDVIAVVISQENMVASVKELVVDLSATRHICANRNAFTFYTPIGEGEETIYLGDSQTAQVFGKGKVLLNLTSGKTLTLNYVLHVPNIRANLVSVALLGKVGVKASFKSDKIVMAKNNVFVGKGYCNQGLFVLNISNVLNENDNSFTYMIDSVDL</sequence>
<dbReference type="InterPro" id="IPR054722">
    <property type="entry name" value="PolX-like_BBD"/>
</dbReference>
<dbReference type="RefSeq" id="XP_017974554.1">
    <property type="nucleotide sequence ID" value="XM_018119065.1"/>
</dbReference>
<feature type="domain" description="Retrovirus-related Pol polyprotein from transposon TNT 1-94-like beta-barrel" evidence="1">
    <location>
        <begin position="274"/>
        <end position="353"/>
    </location>
</feature>
<dbReference type="PANTHER" id="PTHR47592">
    <property type="entry name" value="PBF68 PROTEIN"/>
    <property type="match status" value="1"/>
</dbReference>
<dbReference type="KEGG" id="tcc:108661606"/>
<dbReference type="PANTHER" id="PTHR47592:SF27">
    <property type="entry name" value="OS08G0421700 PROTEIN"/>
    <property type="match status" value="1"/>
</dbReference>
<reference evidence="2" key="1">
    <citation type="journal article" date="1997" name="Nucleic Acids Res.">
        <title>tRNAscan-SE: a program for improved detection of transfer RNA genes in genomic sequence.</title>
        <authorList>
            <person name="Lowe T.M."/>
            <person name="Eddy S.R."/>
        </authorList>
    </citation>
    <scope>NUCLEOTIDE SEQUENCE [LARGE SCALE GENOMIC DNA]</scope>
    <source>
        <strain evidence="2">r\B97-61/B2</strain>
    </source>
</reference>
<gene>
    <name evidence="3" type="primary">LOC108661606</name>
</gene>
<protein>
    <submittedName>
        <fullName evidence="3">Uncharacterized protein LOC108661606</fullName>
    </submittedName>
</protein>
<reference evidence="3" key="2">
    <citation type="submission" date="2025-08" db="UniProtKB">
        <authorList>
            <consortium name="RefSeq"/>
        </authorList>
    </citation>
    <scope>IDENTIFICATION</scope>
</reference>
<proteinExistence type="predicted"/>
<evidence type="ECO:0000313" key="3">
    <source>
        <dbReference type="RefSeq" id="XP_017974554.1"/>
    </source>
</evidence>
<dbReference type="Proteomes" id="UP000694886">
    <property type="component" value="Chromosome 4"/>
</dbReference>
<accession>A0AB32W714</accession>
<dbReference type="Gramene" id="Tc04v2_t011500.1">
    <property type="protein sequence ID" value="Tc04v2_p011500.1"/>
    <property type="gene ID" value="Tc04v2_g011500"/>
</dbReference>
<organism evidence="2 3">
    <name type="scientific">Theobroma cacao</name>
    <name type="common">Cacao</name>
    <name type="synonym">Cocoa</name>
    <dbReference type="NCBI Taxonomy" id="3641"/>
    <lineage>
        <taxon>Eukaryota</taxon>
        <taxon>Viridiplantae</taxon>
        <taxon>Streptophyta</taxon>
        <taxon>Embryophyta</taxon>
        <taxon>Tracheophyta</taxon>
        <taxon>Spermatophyta</taxon>
        <taxon>Magnoliopsida</taxon>
        <taxon>eudicotyledons</taxon>
        <taxon>Gunneridae</taxon>
        <taxon>Pentapetalae</taxon>
        <taxon>rosids</taxon>
        <taxon>malvids</taxon>
        <taxon>Malvales</taxon>
        <taxon>Malvaceae</taxon>
        <taxon>Byttnerioideae</taxon>
        <taxon>Theobroma</taxon>
    </lineage>
</organism>
<dbReference type="Pfam" id="PF22936">
    <property type="entry name" value="Pol_BBD"/>
    <property type="match status" value="1"/>
</dbReference>
<dbReference type="GeneID" id="108661606"/>
<evidence type="ECO:0000313" key="2">
    <source>
        <dbReference type="Proteomes" id="UP000694886"/>
    </source>
</evidence>